<sequence>MFDAFLLRLPVKSINKPENVPPPPDVWEIRVLLSTTIHEIKELIWIHSEGNALSPPFLRIKMFDGPVSDSLALDSLLGLNEPPAYHNSIDAFSLIIDYTLFDSPAIPHRDPVPLYFDVLVSATLNGQRTTTVCRETLFSTVRSIKEQITDKFNLDSSAFGLKVPNENVLDEELTLREVLGLDVPLPRTERLELQLAERGTLLLKIYELATGKHFSSIHVTNATTVQEVKNVASRFAGTPVHLVRLYCRAHIIAEPSVEEDKRAILDILQLGMASGEAFEVEYDVADRLTTLINGEEWTPTGTSYVEIENMNGAKKVVNQAALSTSTYEIQFQGTFLRLDSSECIMNDDEGYVLISPIGYSKLRNKWGNRVQMAHQRNRVLNNDMRHRVLQPNPTLQPHVMQPRQNGDVAEPVHRAHEADPVQLQEEMAERDQLRNIAGQRQTVFTRLIAAAMANRQNLRRMGINLFFMAVIGFDMLFLLTVPKYAALIVLFTILYSIFVRGRDISDWLDHWILGEGAPNTIPFRIVRFISMSIRAGYNMYHFNFDRFYNSVSNMAMGLIPSKEEYLEMAARRADSISYYALCVIREICGLILLFGATIIPTVENAYAEQDLTRRNQTRDRLISKMQTLIKDAEIRHDFQEVKAYIERNHGSLNEIYALQDSEALVKAYFTIIRTCGATPEDIVVLNRMAGEAAEARN</sequence>
<dbReference type="VEuPathDB" id="FungiDB:CJJ09_001340"/>
<dbReference type="VEuPathDB" id="FungiDB:CJI97_002808"/>
<dbReference type="VEuPathDB" id="FungiDB:B9J08_002754"/>
<dbReference type="VEuPathDB" id="FungiDB:CJJ07_002533"/>
<dbReference type="AlphaFoldDB" id="A0A0L0NR32"/>
<protein>
    <submittedName>
        <fullName evidence="2">Uncharacterized protein</fullName>
    </submittedName>
</protein>
<keyword evidence="1" id="KW-0812">Transmembrane</keyword>
<proteinExistence type="predicted"/>
<evidence type="ECO:0000313" key="2">
    <source>
        <dbReference type="EMBL" id="KND96591.1"/>
    </source>
</evidence>
<feature type="transmembrane region" description="Helical" evidence="1">
    <location>
        <begin position="578"/>
        <end position="599"/>
    </location>
</feature>
<gene>
    <name evidence="2" type="ORF">QG37_07030</name>
</gene>
<evidence type="ECO:0000256" key="1">
    <source>
        <dbReference type="SAM" id="Phobius"/>
    </source>
</evidence>
<evidence type="ECO:0000313" key="3">
    <source>
        <dbReference type="Proteomes" id="UP000037122"/>
    </source>
</evidence>
<dbReference type="Proteomes" id="UP000037122">
    <property type="component" value="Unassembled WGS sequence"/>
</dbReference>
<comment type="caution">
    <text evidence="2">The sequence shown here is derived from an EMBL/GenBank/DDBJ whole genome shotgun (WGS) entry which is preliminary data.</text>
</comment>
<reference evidence="3" key="1">
    <citation type="journal article" date="2015" name="BMC Genomics">
        <title>Draft genome of a commonly misdiagnosed multidrug resistant pathogen Candida auris.</title>
        <authorList>
            <person name="Chatterjee S."/>
            <person name="Alampalli S.V."/>
            <person name="Nageshan R.K."/>
            <person name="Chettiar S.T."/>
            <person name="Joshi S."/>
            <person name="Tatu U.S."/>
        </authorList>
    </citation>
    <scope>NUCLEOTIDE SEQUENCE [LARGE SCALE GENOMIC DNA]</scope>
    <source>
        <strain evidence="3">6684</strain>
    </source>
</reference>
<feature type="transmembrane region" description="Helical" evidence="1">
    <location>
        <begin position="484"/>
        <end position="501"/>
    </location>
</feature>
<organism evidence="2 3">
    <name type="scientific">Candidozyma auris</name>
    <name type="common">Yeast</name>
    <name type="synonym">Candida auris</name>
    <dbReference type="NCBI Taxonomy" id="498019"/>
    <lineage>
        <taxon>Eukaryota</taxon>
        <taxon>Fungi</taxon>
        <taxon>Dikarya</taxon>
        <taxon>Ascomycota</taxon>
        <taxon>Saccharomycotina</taxon>
        <taxon>Pichiomycetes</taxon>
        <taxon>Metschnikowiaceae</taxon>
        <taxon>Candidozyma</taxon>
    </lineage>
</organism>
<dbReference type="VEuPathDB" id="FungiDB:CJI96_0000596"/>
<dbReference type="EMBL" id="LGST01000052">
    <property type="protein sequence ID" value="KND96591.1"/>
    <property type="molecule type" value="Genomic_DNA"/>
</dbReference>
<name>A0A0L0NR32_CANAR</name>
<dbReference type="VEuPathDB" id="FungiDB:QG37_07030"/>
<keyword evidence="1" id="KW-1133">Transmembrane helix</keyword>
<keyword evidence="1" id="KW-0472">Membrane</keyword>
<accession>A0A0L0NR32</accession>